<keyword evidence="1" id="KW-0175">Coiled coil</keyword>
<feature type="compositionally biased region" description="Polar residues" evidence="2">
    <location>
        <begin position="331"/>
        <end position="343"/>
    </location>
</feature>
<organism evidence="3">
    <name type="scientific">Chromera velia CCMP2878</name>
    <dbReference type="NCBI Taxonomy" id="1169474"/>
    <lineage>
        <taxon>Eukaryota</taxon>
        <taxon>Sar</taxon>
        <taxon>Alveolata</taxon>
        <taxon>Colpodellida</taxon>
        <taxon>Chromeraceae</taxon>
        <taxon>Chromera</taxon>
    </lineage>
</organism>
<feature type="compositionally biased region" description="Basic and acidic residues" evidence="2">
    <location>
        <begin position="48"/>
        <end position="72"/>
    </location>
</feature>
<feature type="region of interest" description="Disordered" evidence="2">
    <location>
        <begin position="205"/>
        <end position="392"/>
    </location>
</feature>
<feature type="coiled-coil region" evidence="1">
    <location>
        <begin position="138"/>
        <end position="204"/>
    </location>
</feature>
<feature type="compositionally biased region" description="Basic and acidic residues" evidence="2">
    <location>
        <begin position="113"/>
        <end position="129"/>
    </location>
</feature>
<gene>
    <name evidence="3" type="ORF">Cvel_3705</name>
</gene>
<feature type="compositionally biased region" description="Polar residues" evidence="2">
    <location>
        <begin position="211"/>
        <end position="240"/>
    </location>
</feature>
<reference evidence="3" key="1">
    <citation type="submission" date="2014-11" db="EMBL/GenBank/DDBJ databases">
        <authorList>
            <person name="Otto D Thomas"/>
            <person name="Naeem Raeece"/>
        </authorList>
    </citation>
    <scope>NUCLEOTIDE SEQUENCE</scope>
</reference>
<proteinExistence type="predicted"/>
<feature type="region of interest" description="Disordered" evidence="2">
    <location>
        <begin position="719"/>
        <end position="785"/>
    </location>
</feature>
<feature type="compositionally biased region" description="Low complexity" evidence="2">
    <location>
        <begin position="249"/>
        <end position="259"/>
    </location>
</feature>
<feature type="region of interest" description="Disordered" evidence="2">
    <location>
        <begin position="889"/>
        <end position="921"/>
    </location>
</feature>
<feature type="compositionally biased region" description="Basic and acidic residues" evidence="2">
    <location>
        <begin position="301"/>
        <end position="311"/>
    </location>
</feature>
<feature type="compositionally biased region" description="Basic and acidic residues" evidence="2">
    <location>
        <begin position="742"/>
        <end position="755"/>
    </location>
</feature>
<feature type="region of interest" description="Disordered" evidence="2">
    <location>
        <begin position="629"/>
        <end position="652"/>
    </location>
</feature>
<accession>A0A0G4FST4</accession>
<evidence type="ECO:0000313" key="3">
    <source>
        <dbReference type="EMBL" id="CEM17762.1"/>
    </source>
</evidence>
<name>A0A0G4FST4_9ALVE</name>
<evidence type="ECO:0000256" key="1">
    <source>
        <dbReference type="SAM" id="Coils"/>
    </source>
</evidence>
<feature type="compositionally biased region" description="Basic and acidic residues" evidence="2">
    <location>
        <begin position="264"/>
        <end position="273"/>
    </location>
</feature>
<feature type="region of interest" description="Disordered" evidence="2">
    <location>
        <begin position="1"/>
        <end position="131"/>
    </location>
</feature>
<protein>
    <submittedName>
        <fullName evidence="3">Uncharacterized protein</fullName>
    </submittedName>
</protein>
<dbReference type="AlphaFoldDB" id="A0A0G4FST4"/>
<sequence length="970" mass="105863">MDRARSQKSFASERTIPRRRASDSSSAFPPTSTQHSVAPVAASVISGHDYEPSQDDTERTGEGGGEKEQELAREEEEFEKIQEEEKEKEQDEEREEGESGQEEKMWTSGFPGGHREEQTGGNEKRDRDSIPPLRLETLQALEDTQETFQAEVDKRQAEIEMLTSRLATALQEKRVASREREEEIEDLRGQVELLQQQLHMETSRSKGFVINASSQPLSGNSRLLSSASEGKSTPRDTLSAKNEEAIPTLSEELLPSLSSQRTDNSIKGDRDSQDAPEAFPEDPTQGLKEGEEEEEDDGCVENEHEEEKLVERTVTSITGSEGDGTRAGRQVSRTDTIACSESSQKARKGETGTKALADLDETHFSPPVPADRFPSALESSATPSIPDTPTVQSVPQGVIAKILPLFGATFRQYKKQQQQNSRSEWERRGRTMSHQATSGRLSYTPTLTESTKRDSLAVPSPGLFPISPSSPFVYPTVRSEQLETTTAAGSHSVPLPPSILLDTPHRDPVVTETGGPQDAKRETGEQNEGSSLREYFKLAVLAVRLELNESGVSPPSSAASPSELWEEATEAAIPFHKWHSWLRDRLGGRKGGEKQKSPPRPLAAFLGGLRGGSSVKVGGGSSSLFLTPFKESPGTSCRAPESETDSRERAAAGHTCSLSRRSFTGSASQCPSSSFISQQPLPSPLEGDEEETKEFLFQQRQRQEELAFCHFQRGAGVLGDRDSAPASLPSLSERNLPTEAADLERDSECPTERVGCDSTHPTSVGTHEGHKEPMQPHQPPKLSTSSGWRFSLSSVTAPFAALMGHPKAVHGGDSLTWLHAAKSPQCVTETVNSAQSPGFTSADGRRVLLWDTEAGPRGVVGTPGDFSWEERSVRDSNADRFGGLRAATLRRKSGSSQSSDATHEGWRTADSRAVDSKRAENARVQSLPISGIIRLGRAYLNPSLPANQAVNQWFQELFEGGEEEMADDQQ</sequence>
<feature type="region of interest" description="Disordered" evidence="2">
    <location>
        <begin position="417"/>
        <end position="439"/>
    </location>
</feature>
<feature type="compositionally biased region" description="Basic and acidic residues" evidence="2">
    <location>
        <begin position="640"/>
        <end position="651"/>
    </location>
</feature>
<dbReference type="EMBL" id="CDMZ01000606">
    <property type="protein sequence ID" value="CEM17762.1"/>
    <property type="molecule type" value="Genomic_DNA"/>
</dbReference>
<feature type="compositionally biased region" description="Basic and acidic residues" evidence="2">
    <location>
        <begin position="587"/>
        <end position="596"/>
    </location>
</feature>
<feature type="compositionally biased region" description="Polar residues" evidence="2">
    <location>
        <begin position="23"/>
        <end position="36"/>
    </location>
</feature>
<feature type="compositionally biased region" description="Basic and acidic residues" evidence="2">
    <location>
        <begin position="79"/>
        <end position="91"/>
    </location>
</feature>
<evidence type="ECO:0000256" key="2">
    <source>
        <dbReference type="SAM" id="MobiDB-lite"/>
    </source>
</evidence>
<feature type="compositionally biased region" description="Polar residues" evidence="2">
    <location>
        <begin position="377"/>
        <end position="392"/>
    </location>
</feature>
<feature type="region of interest" description="Disordered" evidence="2">
    <location>
        <begin position="483"/>
        <end position="530"/>
    </location>
</feature>
<feature type="region of interest" description="Disordered" evidence="2">
    <location>
        <begin position="587"/>
        <end position="609"/>
    </location>
</feature>
<feature type="compositionally biased region" description="Polar residues" evidence="2">
    <location>
        <begin position="667"/>
        <end position="680"/>
    </location>
</feature>
<feature type="compositionally biased region" description="Acidic residues" evidence="2">
    <location>
        <begin position="290"/>
        <end position="300"/>
    </location>
</feature>
<feature type="region of interest" description="Disordered" evidence="2">
    <location>
        <begin position="667"/>
        <end position="693"/>
    </location>
</feature>
<feature type="compositionally biased region" description="Basic and acidic residues" evidence="2">
    <location>
        <begin position="901"/>
        <end position="921"/>
    </location>
</feature>
<dbReference type="VEuPathDB" id="CryptoDB:Cvel_3705"/>